<dbReference type="GeneID" id="29990718"/>
<protein>
    <submittedName>
        <fullName evidence="2">Short-chain dehydrogenase</fullName>
    </submittedName>
</protein>
<organism evidence="2 3">
    <name type="scientific">Trichoderma gamsii</name>
    <dbReference type="NCBI Taxonomy" id="398673"/>
    <lineage>
        <taxon>Eukaryota</taxon>
        <taxon>Fungi</taxon>
        <taxon>Dikarya</taxon>
        <taxon>Ascomycota</taxon>
        <taxon>Pezizomycotina</taxon>
        <taxon>Sordariomycetes</taxon>
        <taxon>Hypocreomycetidae</taxon>
        <taxon>Hypocreales</taxon>
        <taxon>Hypocreaceae</taxon>
        <taxon>Trichoderma</taxon>
    </lineage>
</organism>
<reference evidence="2 3" key="1">
    <citation type="journal article" date="2016" name="Genome Announc.">
        <title>Draft Whole-Genome Sequence of Trichoderma gamsii T6085, a Promising Biocontrol Agent of Fusarium Head Blight on Wheat.</title>
        <authorList>
            <person name="Baroncelli R."/>
            <person name="Zapparata A."/>
            <person name="Piaggeschi G."/>
            <person name="Sarrocco S."/>
            <person name="Vannacci G."/>
        </authorList>
    </citation>
    <scope>NUCLEOTIDE SEQUENCE [LARGE SCALE GENOMIC DNA]</scope>
    <source>
        <strain evidence="2 3">T6085</strain>
    </source>
</reference>
<dbReference type="PRINTS" id="PR00081">
    <property type="entry name" value="GDHRDH"/>
</dbReference>
<dbReference type="PANTHER" id="PTHR43157:SF31">
    <property type="entry name" value="PHOSPHATIDYLINOSITOL-GLYCAN BIOSYNTHESIS CLASS F PROTEIN"/>
    <property type="match status" value="1"/>
</dbReference>
<accession>A0A2P4Z760</accession>
<proteinExistence type="predicted"/>
<keyword evidence="3" id="KW-1185">Reference proteome</keyword>
<dbReference type="EMBL" id="JPDN02000083">
    <property type="protein sequence ID" value="PON20125.1"/>
    <property type="molecule type" value="Genomic_DNA"/>
</dbReference>
<name>A0A2P4Z760_9HYPO</name>
<comment type="caution">
    <text evidence="2">The sequence shown here is derived from an EMBL/GenBank/DDBJ whole genome shotgun (WGS) entry which is preliminary data.</text>
</comment>
<dbReference type="PANTHER" id="PTHR43157">
    <property type="entry name" value="PHOSPHATIDYLINOSITOL-GLYCAN BIOSYNTHESIS CLASS F PROTEIN-RELATED"/>
    <property type="match status" value="1"/>
</dbReference>
<keyword evidence="1" id="KW-0560">Oxidoreductase</keyword>
<gene>
    <name evidence="2" type="ORF">TGAM01_v211020</name>
</gene>
<dbReference type="Proteomes" id="UP000054821">
    <property type="component" value="Unassembled WGS sequence"/>
</dbReference>
<dbReference type="STRING" id="398673.A0A2P4Z760"/>
<dbReference type="Pfam" id="PF00106">
    <property type="entry name" value="adh_short"/>
    <property type="match status" value="1"/>
</dbReference>
<dbReference type="InterPro" id="IPR036291">
    <property type="entry name" value="NAD(P)-bd_dom_sf"/>
</dbReference>
<dbReference type="GO" id="GO:0016491">
    <property type="term" value="F:oxidoreductase activity"/>
    <property type="evidence" value="ECO:0007669"/>
    <property type="project" value="UniProtKB-KW"/>
</dbReference>
<dbReference type="InterPro" id="IPR002347">
    <property type="entry name" value="SDR_fam"/>
</dbReference>
<dbReference type="RefSeq" id="XP_018656140.1">
    <property type="nucleotide sequence ID" value="XM_018810635.1"/>
</dbReference>
<evidence type="ECO:0000313" key="3">
    <source>
        <dbReference type="Proteomes" id="UP000054821"/>
    </source>
</evidence>
<dbReference type="SUPFAM" id="SSF51735">
    <property type="entry name" value="NAD(P)-binding Rossmann-fold domains"/>
    <property type="match status" value="1"/>
</dbReference>
<evidence type="ECO:0000256" key="1">
    <source>
        <dbReference type="ARBA" id="ARBA00023002"/>
    </source>
</evidence>
<dbReference type="AlphaFoldDB" id="A0A2P4Z760"/>
<evidence type="ECO:0000313" key="2">
    <source>
        <dbReference type="EMBL" id="PON20125.1"/>
    </source>
</evidence>
<dbReference type="Gene3D" id="3.40.50.720">
    <property type="entry name" value="NAD(P)-binding Rossmann-like Domain"/>
    <property type="match status" value="1"/>
</dbReference>
<sequence length="342" mass="37245">MGFFSTVLYEQYFLSIPEPTASFSHKTIIITGANSGLGKEAARYYSKLGCTRLILAVRNVSAGEAARKDILATTSAAESTIAVWEVDMASFDSVVKFTQRAINELDRLDILVCNAAISTSSFSEMEGYESIATVNVLSTLLMATRLLPLLEKTAALGPVPGDPQPRPPHLSMVTSDTHMMSSFKERNEPYQNLFSTMTTNCKTSGTRMAVQYATSKLLVLLLMRDMVYRQLRSGPSTGIKAVKDPETICPVIINGPNPGLCQSGLTREFPVMTRIMNFALHARPTKMGASAIVNSTSAGWETNGQYLSANKVQRGSDLSWDAAVAENLRKAADECLQKFQTA</sequence>